<sequence>MLATLVIGLREGLEATLVVGIIAAFLRRNRVPLAPMWTGVGVAVLFSIAVGLGLQAVEQALPQAQQEAMEAVIGIVAVVFVTGMIVWMRTHARTLGRELEASASAAVGRGTAWALAGMAFLAVLKEGFETAVFLLATLQASSDTGLAALGAVVGIAAAVVVGYGIYTGGVRLDLGRFFTATGVFLVFVAAGLVLTVLRRAHEAGWIVVGQQRTVDLSWLAPNGSVQGALVTGVLGIPPDPRVVEVLGWVLYVVPVLALTLWPRAWRPSPDRVPRVRAVVAGALAVAAAVLAVAVPTGGVDLPRTTAVSGGAGSVSARVDGATGVLRVTGTGTGQEAGPMRSGPGASRSLRSDGTAETVGIALPTSAHRRVTRAGVTADRWRVVRDGTGAQGSGADRPSTLTLDDLVTLFGRLPVGVSPSTNPGPFAARWAVRDTVTLWTIRGGVLDATRDEREVLTLSGGGLPSARTTTLDRIVWSVPDARVERSAASVAAADARSADLLLWKAWLPIALGVAAAAQALLALRDRRRRRLPTTPTPEPVPARGPPAADPARSTAHVLR</sequence>
<proteinExistence type="predicted"/>
<keyword evidence="2" id="KW-1185">Reference proteome</keyword>
<reference evidence="1" key="1">
    <citation type="submission" date="2021-06" db="EMBL/GenBank/DDBJ databases">
        <authorList>
            <person name="Ellington A.J."/>
            <person name="Bryan N.C."/>
            <person name="Christner B.C."/>
            <person name="Reisch C.R."/>
        </authorList>
    </citation>
    <scope>NUCLEOTIDE SEQUENCE</scope>
    <source>
        <strain evidence="1">L6-1</strain>
    </source>
</reference>
<dbReference type="Proteomes" id="UP000681794">
    <property type="component" value="Chromosome"/>
</dbReference>
<name>A0ACD1E4L1_9MICO</name>
<gene>
    <name evidence="1" type="ORF">KM842_01155</name>
</gene>
<evidence type="ECO:0000313" key="2">
    <source>
        <dbReference type="Proteomes" id="UP000681794"/>
    </source>
</evidence>
<dbReference type="EMBL" id="CP076544">
    <property type="protein sequence ID" value="QWS33853.1"/>
    <property type="molecule type" value="Genomic_DNA"/>
</dbReference>
<accession>A0ACD1E4L1</accession>
<organism evidence="1 2">
    <name type="scientific">Curtobacterium aetherium</name>
    <dbReference type="NCBI Taxonomy" id="2841594"/>
    <lineage>
        <taxon>Bacteria</taxon>
        <taxon>Bacillati</taxon>
        <taxon>Actinomycetota</taxon>
        <taxon>Actinomycetes</taxon>
        <taxon>Micrococcales</taxon>
        <taxon>Microbacteriaceae</taxon>
        <taxon>Curtobacterium</taxon>
    </lineage>
</organism>
<protein>
    <submittedName>
        <fullName evidence="1">FTR1 family protein</fullName>
    </submittedName>
</protein>
<evidence type="ECO:0000313" key="1">
    <source>
        <dbReference type="EMBL" id="QWS33853.1"/>
    </source>
</evidence>